<feature type="transmembrane region" description="Helical" evidence="8">
    <location>
        <begin position="37"/>
        <end position="58"/>
    </location>
</feature>
<proteinExistence type="inferred from homology"/>
<keyword evidence="10" id="KW-1185">Reference proteome</keyword>
<evidence type="ECO:0000313" key="10">
    <source>
        <dbReference type="Proteomes" id="UP000270468"/>
    </source>
</evidence>
<organism evidence="9 10">
    <name type="scientific">Filibacter tadaridae</name>
    <dbReference type="NCBI Taxonomy" id="2483811"/>
    <lineage>
        <taxon>Bacteria</taxon>
        <taxon>Bacillati</taxon>
        <taxon>Bacillota</taxon>
        <taxon>Bacilli</taxon>
        <taxon>Bacillales</taxon>
        <taxon>Caryophanaceae</taxon>
        <taxon>Filibacter</taxon>
    </lineage>
</organism>
<feature type="transmembrane region" description="Helical" evidence="8">
    <location>
        <begin position="211"/>
        <end position="238"/>
    </location>
</feature>
<feature type="transmembrane region" description="Helical" evidence="8">
    <location>
        <begin position="5"/>
        <end position="25"/>
    </location>
</feature>
<name>A0A3P5WLZ6_9BACL</name>
<evidence type="ECO:0000256" key="4">
    <source>
        <dbReference type="ARBA" id="ARBA00022544"/>
    </source>
</evidence>
<keyword evidence="6 8" id="KW-1133">Transmembrane helix</keyword>
<dbReference type="Proteomes" id="UP000270468">
    <property type="component" value="Unassembled WGS sequence"/>
</dbReference>
<feature type="transmembrane region" description="Helical" evidence="8">
    <location>
        <begin position="177"/>
        <end position="199"/>
    </location>
</feature>
<keyword evidence="3" id="KW-0813">Transport</keyword>
<evidence type="ECO:0000256" key="7">
    <source>
        <dbReference type="ARBA" id="ARBA00023136"/>
    </source>
</evidence>
<dbReference type="GO" id="GO:0009847">
    <property type="term" value="P:spore germination"/>
    <property type="evidence" value="ECO:0007669"/>
    <property type="project" value="InterPro"/>
</dbReference>
<evidence type="ECO:0000313" key="9">
    <source>
        <dbReference type="EMBL" id="VDC22575.1"/>
    </source>
</evidence>
<protein>
    <submittedName>
        <fullName evidence="9">Spore germination protein</fullName>
    </submittedName>
</protein>
<keyword evidence="7 8" id="KW-0472">Membrane</keyword>
<feature type="transmembrane region" description="Helical" evidence="8">
    <location>
        <begin position="334"/>
        <end position="358"/>
    </location>
</feature>
<evidence type="ECO:0000256" key="1">
    <source>
        <dbReference type="ARBA" id="ARBA00004141"/>
    </source>
</evidence>
<feature type="transmembrane region" description="Helical" evidence="8">
    <location>
        <begin position="308"/>
        <end position="328"/>
    </location>
</feature>
<comment type="similarity">
    <text evidence="2">Belongs to the amino acid-polyamine-organocation (APC) superfamily. Spore germination protein (SGP) (TC 2.A.3.9) family.</text>
</comment>
<evidence type="ECO:0000256" key="6">
    <source>
        <dbReference type="ARBA" id="ARBA00022989"/>
    </source>
</evidence>
<gene>
    <name evidence="9" type="ORF">FILTAD_00784</name>
</gene>
<accession>A0A3P5WLZ6</accession>
<dbReference type="PANTHER" id="PTHR34975">
    <property type="entry name" value="SPORE GERMINATION PROTEIN A2"/>
    <property type="match status" value="1"/>
</dbReference>
<dbReference type="AlphaFoldDB" id="A0A3P5WLZ6"/>
<keyword evidence="4" id="KW-0309">Germination</keyword>
<dbReference type="GO" id="GO:0016020">
    <property type="term" value="C:membrane"/>
    <property type="evidence" value="ECO:0007669"/>
    <property type="project" value="UniProtKB-SubCell"/>
</dbReference>
<dbReference type="RefSeq" id="WP_124069223.1">
    <property type="nucleotide sequence ID" value="NZ_CBCRXF010000009.1"/>
</dbReference>
<dbReference type="InterPro" id="IPR004761">
    <property type="entry name" value="Spore_GerAB"/>
</dbReference>
<feature type="transmembrane region" description="Helical" evidence="8">
    <location>
        <begin position="265"/>
        <end position="287"/>
    </location>
</feature>
<comment type="subcellular location">
    <subcellularLocation>
        <location evidence="1">Membrane</location>
        <topology evidence="1">Multi-pass membrane protein</topology>
    </subcellularLocation>
</comment>
<dbReference type="PANTHER" id="PTHR34975:SF2">
    <property type="entry name" value="SPORE GERMINATION PROTEIN A2"/>
    <property type="match status" value="1"/>
</dbReference>
<reference evidence="9 10" key="1">
    <citation type="submission" date="2018-11" db="EMBL/GenBank/DDBJ databases">
        <authorList>
            <person name="Criscuolo A."/>
        </authorList>
    </citation>
    <scope>NUCLEOTIDE SEQUENCE [LARGE SCALE GENOMIC DNA]</scope>
    <source>
        <strain evidence="9">ATB-66</strain>
    </source>
</reference>
<evidence type="ECO:0000256" key="5">
    <source>
        <dbReference type="ARBA" id="ARBA00022692"/>
    </source>
</evidence>
<evidence type="ECO:0000256" key="8">
    <source>
        <dbReference type="SAM" id="Phobius"/>
    </source>
</evidence>
<evidence type="ECO:0000256" key="3">
    <source>
        <dbReference type="ARBA" id="ARBA00022448"/>
    </source>
</evidence>
<feature type="transmembrane region" description="Helical" evidence="8">
    <location>
        <begin position="79"/>
        <end position="104"/>
    </location>
</feature>
<keyword evidence="5 8" id="KW-0812">Transmembrane</keyword>
<evidence type="ECO:0000256" key="2">
    <source>
        <dbReference type="ARBA" id="ARBA00007998"/>
    </source>
</evidence>
<feature type="transmembrane region" description="Helical" evidence="8">
    <location>
        <begin position="140"/>
        <end position="157"/>
    </location>
</feature>
<dbReference type="Pfam" id="PF03845">
    <property type="entry name" value="Spore_permease"/>
    <property type="match status" value="1"/>
</dbReference>
<dbReference type="OrthoDB" id="2930450at2"/>
<dbReference type="EMBL" id="UXAV01000023">
    <property type="protein sequence ID" value="VDC22575.1"/>
    <property type="molecule type" value="Genomic_DNA"/>
</dbReference>
<sequence>MNRFFYYLILVNLITNIITPVPRILLQESKNGAVTSLIIAFIVGLFLTYVVATFFNKFPGKGLPELLKEYTPKWFSYPTLFYMSIMWYVAGLLTLITFTFLLLRYLTPQMSIYIVLTSFLLIAAYGVLMKTRSVLDSTEIILFLFIPIIVFLLIEAYRSPELNWDFVKVAMMHVNHLPGYNAFTASLYAFIGVANLVIFNRNFSMKQKFGLKQLMLIGATGAFILFTTYFIPIGFIGFDSIKDIIYPWISTTDSIRMRLGVIERVIYLFLISFLAIALASVIIHWHIAVQLFGSIIHIKRLNWKEKNLTHYLFVIIFLIVGVKLTTYLTEYQLIRYSIFFFNTLPILYALLLISMVAVKRGAKS</sequence>
<feature type="transmembrane region" description="Helical" evidence="8">
    <location>
        <begin position="110"/>
        <end position="128"/>
    </location>
</feature>